<sequence length="557" mass="58668">MDGSKTAATRSGGRILVDQLLVHGARCGYCVPGESYLEVLDALYDVSDRFRLYNARHEAGAADMAEAYGKLTGQPGIAFVTRGPGACHAAIGVHIAQQDSTPMILFVGQVGRDTRDRESFQEIDYRAMFGSIAKWVAEIDDARRVPEYIARAFRVAMSGRPGPVVLALPEDMLTDRVAVADAAPAVPARPAMDAAQAKAVAAALRDARRPLVIAGGPGWADADAEALRALAEANGLPVAVSFRRQDAMDHRSDSYVGEFGTGVAPSLVAAVAEADVLLVLGARLGEITTRTYTTLSAPTPAQRIVHVHADADEIGRVYAPALGVAAHAPSAVAALSAHRLAPDAEPDWCARLRDAHLEDIRPPEHDFPLDMGAAMAWLREALPRDAVVTLDAGNHTGWPQRFLAFGRPGRQLGSTCGAMGYAVPAAVAASLEDPARTVIACVGDGGFMMSGAELATAAQHGARPIVLVFNNATYGTIRMHQEREHPGRVSGTALRNPDFGALAAGYGAAYARVAATAEFAPALEAAMAEDRPTLIELVTDPERISTRATIAKLRGGS</sequence>
<dbReference type="PANTHER" id="PTHR18968">
    <property type="entry name" value="THIAMINE PYROPHOSPHATE ENZYMES"/>
    <property type="match status" value="1"/>
</dbReference>
<dbReference type="EMBL" id="JAME01000005">
    <property type="protein sequence ID" value="ETX30124.1"/>
    <property type="molecule type" value="Genomic_DNA"/>
</dbReference>
<dbReference type="GO" id="GO:0003984">
    <property type="term" value="F:acetolactate synthase activity"/>
    <property type="evidence" value="ECO:0007669"/>
    <property type="project" value="TreeGrafter"/>
</dbReference>
<dbReference type="GO" id="GO:0000287">
    <property type="term" value="F:magnesium ion binding"/>
    <property type="evidence" value="ECO:0007669"/>
    <property type="project" value="InterPro"/>
</dbReference>
<dbReference type="Proteomes" id="UP000023430">
    <property type="component" value="Unassembled WGS sequence"/>
</dbReference>
<dbReference type="InterPro" id="IPR045229">
    <property type="entry name" value="TPP_enz"/>
</dbReference>
<dbReference type="GO" id="GO:0005948">
    <property type="term" value="C:acetolactate synthase complex"/>
    <property type="evidence" value="ECO:0007669"/>
    <property type="project" value="TreeGrafter"/>
</dbReference>
<dbReference type="Pfam" id="PF00205">
    <property type="entry name" value="TPP_enzyme_M"/>
    <property type="match status" value="1"/>
</dbReference>
<evidence type="ECO:0000259" key="4">
    <source>
        <dbReference type="Pfam" id="PF00205"/>
    </source>
</evidence>
<dbReference type="Gene3D" id="3.40.50.970">
    <property type="match status" value="2"/>
</dbReference>
<dbReference type="Pfam" id="PF02776">
    <property type="entry name" value="TPP_enzyme_N"/>
    <property type="match status" value="1"/>
</dbReference>
<evidence type="ECO:0000313" key="7">
    <source>
        <dbReference type="EMBL" id="ETX30124.1"/>
    </source>
</evidence>
<comment type="caution">
    <text evidence="7">The sequence shown here is derived from an EMBL/GenBank/DDBJ whole genome shotgun (WGS) entry which is preliminary data.</text>
</comment>
<keyword evidence="8" id="KW-1185">Reference proteome</keyword>
<dbReference type="Gene3D" id="3.40.50.1220">
    <property type="entry name" value="TPP-binding domain"/>
    <property type="match status" value="1"/>
</dbReference>
<dbReference type="eggNOG" id="COG0028">
    <property type="taxonomic scope" value="Bacteria"/>
</dbReference>
<feature type="domain" description="Thiamine pyrophosphate enzyme TPP-binding" evidence="5">
    <location>
        <begin position="391"/>
        <end position="536"/>
    </location>
</feature>
<dbReference type="OrthoDB" id="4494979at2"/>
<dbReference type="InterPro" id="IPR012000">
    <property type="entry name" value="Thiamin_PyroP_enz_cen_dom"/>
</dbReference>
<dbReference type="STRING" id="1449351.RISW2_18205"/>
<dbReference type="InterPro" id="IPR029035">
    <property type="entry name" value="DHS-like_NAD/FAD-binding_dom"/>
</dbReference>
<dbReference type="RefSeq" id="WP_043767205.1">
    <property type="nucleotide sequence ID" value="NZ_JAME01000005.1"/>
</dbReference>
<dbReference type="CDD" id="cd07035">
    <property type="entry name" value="TPP_PYR_POX_like"/>
    <property type="match status" value="1"/>
</dbReference>
<protein>
    <submittedName>
        <fullName evidence="7">Thiamine pyrophosphate protein</fullName>
    </submittedName>
</protein>
<dbReference type="Pfam" id="PF02775">
    <property type="entry name" value="TPP_enzyme_C"/>
    <property type="match status" value="1"/>
</dbReference>
<feature type="domain" description="Thiamine pyrophosphate enzyme central" evidence="4">
    <location>
        <begin position="198"/>
        <end position="335"/>
    </location>
</feature>
<dbReference type="NCBIfam" id="NF006052">
    <property type="entry name" value="PRK08199.1"/>
    <property type="match status" value="1"/>
</dbReference>
<gene>
    <name evidence="7" type="ORF">RISW2_18205</name>
</gene>
<evidence type="ECO:0000313" key="8">
    <source>
        <dbReference type="Proteomes" id="UP000023430"/>
    </source>
</evidence>
<dbReference type="InterPro" id="IPR029061">
    <property type="entry name" value="THDP-binding"/>
</dbReference>
<dbReference type="SUPFAM" id="SSF52518">
    <property type="entry name" value="Thiamin diphosphate-binding fold (THDP-binding)"/>
    <property type="match status" value="2"/>
</dbReference>
<dbReference type="AlphaFoldDB" id="X7FDK7"/>
<proteinExistence type="inferred from homology"/>
<name>X7FDK7_9RHOB</name>
<dbReference type="CDD" id="cd00568">
    <property type="entry name" value="TPP_enzymes"/>
    <property type="match status" value="1"/>
</dbReference>
<dbReference type="FunFam" id="3.40.50.970:FF:000007">
    <property type="entry name" value="Acetolactate synthase"/>
    <property type="match status" value="1"/>
</dbReference>
<dbReference type="InterPro" id="IPR011766">
    <property type="entry name" value="TPP_enzyme_TPP-bd"/>
</dbReference>
<evidence type="ECO:0000256" key="1">
    <source>
        <dbReference type="ARBA" id="ARBA00007812"/>
    </source>
</evidence>
<comment type="similarity">
    <text evidence="1 3">Belongs to the TPP enzyme family.</text>
</comment>
<evidence type="ECO:0000256" key="3">
    <source>
        <dbReference type="RuleBase" id="RU362132"/>
    </source>
</evidence>
<evidence type="ECO:0000259" key="5">
    <source>
        <dbReference type="Pfam" id="PF02775"/>
    </source>
</evidence>
<evidence type="ECO:0000256" key="2">
    <source>
        <dbReference type="ARBA" id="ARBA00023052"/>
    </source>
</evidence>
<dbReference type="SUPFAM" id="SSF52467">
    <property type="entry name" value="DHS-like NAD/FAD-binding domain"/>
    <property type="match status" value="1"/>
</dbReference>
<accession>X7FDK7</accession>
<dbReference type="GO" id="GO:0050660">
    <property type="term" value="F:flavin adenine dinucleotide binding"/>
    <property type="evidence" value="ECO:0007669"/>
    <property type="project" value="TreeGrafter"/>
</dbReference>
<keyword evidence="2 3" id="KW-0786">Thiamine pyrophosphate</keyword>
<evidence type="ECO:0000259" key="6">
    <source>
        <dbReference type="Pfam" id="PF02776"/>
    </source>
</evidence>
<dbReference type="PATRIC" id="fig|1449351.3.peg.926"/>
<dbReference type="GO" id="GO:0009099">
    <property type="term" value="P:L-valine biosynthetic process"/>
    <property type="evidence" value="ECO:0007669"/>
    <property type="project" value="TreeGrafter"/>
</dbReference>
<dbReference type="InterPro" id="IPR012001">
    <property type="entry name" value="Thiamin_PyroP_enz_TPP-bd_dom"/>
</dbReference>
<feature type="domain" description="Thiamine pyrophosphate enzyme N-terminal TPP-binding" evidence="6">
    <location>
        <begin position="11"/>
        <end position="127"/>
    </location>
</feature>
<dbReference type="PANTHER" id="PTHR18968:SF120">
    <property type="entry name" value="ACETOLACTATE SYNTHASE LARGE SUBUNIT"/>
    <property type="match status" value="1"/>
</dbReference>
<dbReference type="GO" id="GO:0030976">
    <property type="term" value="F:thiamine pyrophosphate binding"/>
    <property type="evidence" value="ECO:0007669"/>
    <property type="project" value="InterPro"/>
</dbReference>
<reference evidence="7 8" key="1">
    <citation type="submission" date="2014-01" db="EMBL/GenBank/DDBJ databases">
        <title>Roseivivax isoporae LMG 25204 Genome Sequencing.</title>
        <authorList>
            <person name="Lai Q."/>
            <person name="Li G."/>
            <person name="Shao Z."/>
        </authorList>
    </citation>
    <scope>NUCLEOTIDE SEQUENCE [LARGE SCALE GENOMIC DNA]</scope>
    <source>
        <strain evidence="7 8">LMG 25204</strain>
    </source>
</reference>
<organism evidence="7 8">
    <name type="scientific">Roseivivax isoporae LMG 25204</name>
    <dbReference type="NCBI Taxonomy" id="1449351"/>
    <lineage>
        <taxon>Bacteria</taxon>
        <taxon>Pseudomonadati</taxon>
        <taxon>Pseudomonadota</taxon>
        <taxon>Alphaproteobacteria</taxon>
        <taxon>Rhodobacterales</taxon>
        <taxon>Roseobacteraceae</taxon>
        <taxon>Roseivivax</taxon>
    </lineage>
</organism>
<dbReference type="GO" id="GO:0009097">
    <property type="term" value="P:isoleucine biosynthetic process"/>
    <property type="evidence" value="ECO:0007669"/>
    <property type="project" value="TreeGrafter"/>
</dbReference>